<dbReference type="Proteomes" id="UP000570003">
    <property type="component" value="Unassembled WGS sequence"/>
</dbReference>
<keyword evidence="3" id="KW-1185">Reference proteome</keyword>
<evidence type="ECO:0000313" key="3">
    <source>
        <dbReference type="Proteomes" id="UP000570003"/>
    </source>
</evidence>
<feature type="region of interest" description="Disordered" evidence="1">
    <location>
        <begin position="68"/>
        <end position="123"/>
    </location>
</feature>
<accession>A0AA44DAG2</accession>
<feature type="compositionally biased region" description="Basic and acidic residues" evidence="1">
    <location>
        <begin position="70"/>
        <end position="79"/>
    </location>
</feature>
<dbReference type="EMBL" id="JAAXOU010000015">
    <property type="protein sequence ID" value="NKY13142.1"/>
    <property type="molecule type" value="Genomic_DNA"/>
</dbReference>
<evidence type="ECO:0000313" key="2">
    <source>
        <dbReference type="EMBL" id="NKY13142.1"/>
    </source>
</evidence>
<evidence type="ECO:0000256" key="1">
    <source>
        <dbReference type="SAM" id="MobiDB-lite"/>
    </source>
</evidence>
<feature type="compositionally biased region" description="Polar residues" evidence="1">
    <location>
        <begin position="109"/>
        <end position="123"/>
    </location>
</feature>
<gene>
    <name evidence="2" type="ORF">HGA06_02845</name>
</gene>
<reference evidence="2 3" key="1">
    <citation type="submission" date="2020-04" db="EMBL/GenBank/DDBJ databases">
        <title>MicrobeNet Type strains.</title>
        <authorList>
            <person name="Nicholson A.C."/>
        </authorList>
    </citation>
    <scope>NUCLEOTIDE SEQUENCE [LARGE SCALE GENOMIC DNA]</scope>
    <source>
        <strain evidence="2 3">DSM 40738</strain>
    </source>
</reference>
<name>A0AA44DAG2_STRE0</name>
<sequence>MTRPAPELPHRLAPLPVRPRPCAGEITDSYVRRLARANHLKPSYLHCFLNGPPFWFGKPHLARLAAVSGRSEESLDRALADTSSPRGRMKPNPRTSRTELFPGQPHLPYSSTSTPAEVTPFRT</sequence>
<protein>
    <submittedName>
        <fullName evidence="2">Uncharacterized protein</fullName>
    </submittedName>
</protein>
<proteinExistence type="predicted"/>
<organism evidence="2 3">
    <name type="scientific">Streptomyces somaliensis (strain ATCC 33201 / DSM 40738 / JCM 12659 / KCTC 9044 / NCTC 11332 / NRRL B-12077 / IP 733)</name>
    <dbReference type="NCBI Taxonomy" id="1134445"/>
    <lineage>
        <taxon>Bacteria</taxon>
        <taxon>Bacillati</taxon>
        <taxon>Actinomycetota</taxon>
        <taxon>Actinomycetes</taxon>
        <taxon>Kitasatosporales</taxon>
        <taxon>Streptomycetaceae</taxon>
        <taxon>Streptomyces</taxon>
    </lineage>
</organism>
<dbReference type="AlphaFoldDB" id="A0AA44DAG2"/>
<comment type="caution">
    <text evidence="2">The sequence shown here is derived from an EMBL/GenBank/DDBJ whole genome shotgun (WGS) entry which is preliminary data.</text>
</comment>